<organism evidence="1 2">
    <name type="scientific">Actinospica acidithermotolerans</name>
    <dbReference type="NCBI Taxonomy" id="2828514"/>
    <lineage>
        <taxon>Bacteria</taxon>
        <taxon>Bacillati</taxon>
        <taxon>Actinomycetota</taxon>
        <taxon>Actinomycetes</taxon>
        <taxon>Catenulisporales</taxon>
        <taxon>Actinospicaceae</taxon>
        <taxon>Actinospica</taxon>
    </lineage>
</organism>
<accession>A0A941EG21</accession>
<dbReference type="Proteomes" id="UP000676325">
    <property type="component" value="Unassembled WGS sequence"/>
</dbReference>
<dbReference type="EMBL" id="JAGSOH010000102">
    <property type="protein sequence ID" value="MBR7829837.1"/>
    <property type="molecule type" value="Genomic_DNA"/>
</dbReference>
<comment type="caution">
    <text evidence="1">The sequence shown here is derived from an EMBL/GenBank/DDBJ whole genome shotgun (WGS) entry which is preliminary data.</text>
</comment>
<dbReference type="AlphaFoldDB" id="A0A941EG21"/>
<reference evidence="1" key="1">
    <citation type="submission" date="2021-04" db="EMBL/GenBank/DDBJ databases">
        <title>Genome based classification of Actinospica acidithermotolerans sp. nov., an actinobacterium isolated from an Indonesian hot spring.</title>
        <authorList>
            <person name="Kusuma A.B."/>
            <person name="Putra K.E."/>
            <person name="Nafisah S."/>
            <person name="Loh J."/>
            <person name="Nouioui I."/>
            <person name="Goodfellow M."/>
        </authorList>
    </citation>
    <scope>NUCLEOTIDE SEQUENCE</scope>
    <source>
        <strain evidence="1">MGRD01-02</strain>
    </source>
</reference>
<keyword evidence="2" id="KW-1185">Reference proteome</keyword>
<dbReference type="RefSeq" id="WP_212520971.1">
    <property type="nucleotide sequence ID" value="NZ_JAGSOH010000102.1"/>
</dbReference>
<gene>
    <name evidence="1" type="ORF">KDK95_26265</name>
</gene>
<sequence>MIVIVVLIALLVGGIALLKYQGAKASTPAHIDVQRLSLERITEIGSRSAGLIGSRTRPGGAMDRIVSRAAVRRRGDGTAEWDVRSGAGVMSFRVEQRPNGLRVIGAATRQTPATRNSAHGGIWGLSSAIWNAVCRALGIPKSPGRLLAQRRRVFAAIARADSGSREPVN</sequence>
<evidence type="ECO:0000313" key="1">
    <source>
        <dbReference type="EMBL" id="MBR7829837.1"/>
    </source>
</evidence>
<protein>
    <submittedName>
        <fullName evidence="1">Uncharacterized protein</fullName>
    </submittedName>
</protein>
<name>A0A941EG21_9ACTN</name>
<proteinExistence type="predicted"/>
<evidence type="ECO:0000313" key="2">
    <source>
        <dbReference type="Proteomes" id="UP000676325"/>
    </source>
</evidence>